<dbReference type="Proteomes" id="UP000295371">
    <property type="component" value="Unassembled WGS sequence"/>
</dbReference>
<name>A0A4R7J6E1_9ACTN</name>
<dbReference type="AlphaFoldDB" id="A0A4R7J6E1"/>
<reference evidence="2 3" key="1">
    <citation type="submission" date="2019-03" db="EMBL/GenBank/DDBJ databases">
        <title>Genomic Encyclopedia of Archaeal and Bacterial Type Strains, Phase II (KMG-II): from individual species to whole genera.</title>
        <authorList>
            <person name="Goeker M."/>
        </authorList>
    </citation>
    <scope>NUCLEOTIDE SEQUENCE [LARGE SCALE GENOMIC DNA]</scope>
    <source>
        <strain evidence="2 3">DSM 24323</strain>
    </source>
</reference>
<gene>
    <name evidence="2" type="ORF">CLV29_0353</name>
</gene>
<accession>A0A4R7J6E1</accession>
<keyword evidence="1" id="KW-1133">Transmembrane helix</keyword>
<dbReference type="RefSeq" id="WP_279586442.1">
    <property type="nucleotide sequence ID" value="NZ_CP171129.1"/>
</dbReference>
<keyword evidence="1" id="KW-0812">Transmembrane</keyword>
<keyword evidence="3" id="KW-1185">Reference proteome</keyword>
<evidence type="ECO:0000313" key="3">
    <source>
        <dbReference type="Proteomes" id="UP000295371"/>
    </source>
</evidence>
<comment type="caution">
    <text evidence="2">The sequence shown here is derived from an EMBL/GenBank/DDBJ whole genome shotgun (WGS) entry which is preliminary data.</text>
</comment>
<evidence type="ECO:0000313" key="2">
    <source>
        <dbReference type="EMBL" id="TDT32765.1"/>
    </source>
</evidence>
<proteinExistence type="predicted"/>
<sequence length="44" mass="4775">MSRISTRALMVLTGICLGLALLTCVVLWLFSQDQPMSYVSVISG</sequence>
<organism evidence="2 3">
    <name type="scientific">Naumannella halotolerans</name>
    <dbReference type="NCBI Taxonomy" id="993414"/>
    <lineage>
        <taxon>Bacteria</taxon>
        <taxon>Bacillati</taxon>
        <taxon>Actinomycetota</taxon>
        <taxon>Actinomycetes</taxon>
        <taxon>Propionibacteriales</taxon>
        <taxon>Propionibacteriaceae</taxon>
        <taxon>Naumannella</taxon>
    </lineage>
</organism>
<feature type="transmembrane region" description="Helical" evidence="1">
    <location>
        <begin position="9"/>
        <end position="30"/>
    </location>
</feature>
<keyword evidence="1" id="KW-0472">Membrane</keyword>
<protein>
    <submittedName>
        <fullName evidence="2">Uncharacterized protein</fullName>
    </submittedName>
</protein>
<evidence type="ECO:0000256" key="1">
    <source>
        <dbReference type="SAM" id="Phobius"/>
    </source>
</evidence>
<dbReference type="EMBL" id="SOAW01000001">
    <property type="protein sequence ID" value="TDT32765.1"/>
    <property type="molecule type" value="Genomic_DNA"/>
</dbReference>